<dbReference type="SUPFAM" id="SSF46689">
    <property type="entry name" value="Homeodomain-like"/>
    <property type="match status" value="1"/>
</dbReference>
<organism evidence="2 3">
    <name type="scientific">Periplaneta americana</name>
    <name type="common">American cockroach</name>
    <name type="synonym">Blatta americana</name>
    <dbReference type="NCBI Taxonomy" id="6978"/>
    <lineage>
        <taxon>Eukaryota</taxon>
        <taxon>Metazoa</taxon>
        <taxon>Ecdysozoa</taxon>
        <taxon>Arthropoda</taxon>
        <taxon>Hexapoda</taxon>
        <taxon>Insecta</taxon>
        <taxon>Pterygota</taxon>
        <taxon>Neoptera</taxon>
        <taxon>Polyneoptera</taxon>
        <taxon>Dictyoptera</taxon>
        <taxon>Blattodea</taxon>
        <taxon>Blattoidea</taxon>
        <taxon>Blattidae</taxon>
        <taxon>Blattinae</taxon>
        <taxon>Periplaneta</taxon>
    </lineage>
</organism>
<dbReference type="InterPro" id="IPR036397">
    <property type="entry name" value="RNaseH_sf"/>
</dbReference>
<evidence type="ECO:0000313" key="3">
    <source>
        <dbReference type="Proteomes" id="UP001148838"/>
    </source>
</evidence>
<reference evidence="2 3" key="1">
    <citation type="journal article" date="2022" name="Allergy">
        <title>Genome assembly and annotation of Periplaneta americana reveal a comprehensive cockroach allergen profile.</title>
        <authorList>
            <person name="Wang L."/>
            <person name="Xiong Q."/>
            <person name="Saelim N."/>
            <person name="Wang L."/>
            <person name="Nong W."/>
            <person name="Wan A.T."/>
            <person name="Shi M."/>
            <person name="Liu X."/>
            <person name="Cao Q."/>
            <person name="Hui J.H.L."/>
            <person name="Sookrung N."/>
            <person name="Leung T.F."/>
            <person name="Tungtrongchitr A."/>
            <person name="Tsui S.K.W."/>
        </authorList>
    </citation>
    <scope>NUCLEOTIDE SEQUENCE [LARGE SCALE GENOMIC DNA]</scope>
    <source>
        <strain evidence="2">PWHHKU_190912</strain>
    </source>
</reference>
<dbReference type="EMBL" id="JAJSOF020000005">
    <property type="protein sequence ID" value="KAJ4447508.1"/>
    <property type="molecule type" value="Genomic_DNA"/>
</dbReference>
<dbReference type="Gene3D" id="3.30.420.10">
    <property type="entry name" value="Ribonuclease H-like superfamily/Ribonuclease H"/>
    <property type="match status" value="1"/>
</dbReference>
<evidence type="ECO:0000256" key="1">
    <source>
        <dbReference type="ARBA" id="ARBA00004123"/>
    </source>
</evidence>
<keyword evidence="3" id="KW-1185">Reference proteome</keyword>
<dbReference type="InterPro" id="IPR009057">
    <property type="entry name" value="Homeodomain-like_sf"/>
</dbReference>
<gene>
    <name evidence="2" type="ORF">ANN_09515</name>
</gene>
<sequence>MHYILQSTFNEQTLKSICKSVEDIMKVLEALSNEVNKLNEFARDLFYLDMMEMAKIESNCPMLEKFNKQRTPRIEEECQYGFTGTCVYCFGLFRWGRIYVFLLLALPSALQFNMMTPQFIPSDNTRQKCILFLMVSLQQGWAYLQIANDLHYFVSVVYRAIKHYRESGQYERRHGQGRKRKTTGNQDRLLLLFALHRRTSTACDLQNNFKLDESRLSLTSCDGRLRVWRRRGECLDEPNIVEIDTFGGGSIMVWASISLETKTALTVVSGLLSAIGFVENILQQHVLSVMEHMGAEFVLMHDNMRAHFVAVSMNFLNEHEIPVMDWPAISRPTDLNSQ</sequence>
<accession>A0ABQ8TLJ0</accession>
<proteinExistence type="predicted"/>
<evidence type="ECO:0000313" key="2">
    <source>
        <dbReference type="EMBL" id="KAJ4447508.1"/>
    </source>
</evidence>
<protein>
    <submittedName>
        <fullName evidence="2">Uncharacterized protein</fullName>
    </submittedName>
</protein>
<name>A0ABQ8TLJ0_PERAM</name>
<dbReference type="Proteomes" id="UP001148838">
    <property type="component" value="Unassembled WGS sequence"/>
</dbReference>
<comment type="caution">
    <text evidence="2">The sequence shown here is derived from an EMBL/GenBank/DDBJ whole genome shotgun (WGS) entry which is preliminary data.</text>
</comment>
<comment type="subcellular location">
    <subcellularLocation>
        <location evidence="1">Nucleus</location>
    </subcellularLocation>
</comment>